<dbReference type="Proteomes" id="UP000182888">
    <property type="component" value="Unassembled WGS sequence"/>
</dbReference>
<reference evidence="2" key="1">
    <citation type="submission" date="2014-08" db="EMBL/GenBank/DDBJ databases">
        <authorList>
            <person name="Edwards T."/>
        </authorList>
    </citation>
    <scope>NUCLEOTIDE SEQUENCE [LARGE SCALE GENOMIC DNA]</scope>
</reference>
<organism evidence="1 2">
    <name type="scientific">Mesorhizobium plurifarium</name>
    <dbReference type="NCBI Taxonomy" id="69974"/>
    <lineage>
        <taxon>Bacteria</taxon>
        <taxon>Pseudomonadati</taxon>
        <taxon>Pseudomonadota</taxon>
        <taxon>Alphaproteobacteria</taxon>
        <taxon>Hyphomicrobiales</taxon>
        <taxon>Phyllobacteriaceae</taxon>
        <taxon>Mesorhizobium</taxon>
    </lineage>
</organism>
<dbReference type="EMBL" id="CCND01000010">
    <property type="protein sequence ID" value="CDX53741.1"/>
    <property type="molecule type" value="Genomic_DNA"/>
</dbReference>
<protein>
    <submittedName>
        <fullName evidence="1">Uncharacterized protein</fullName>
    </submittedName>
</protein>
<accession>A0A0K2VUC1</accession>
<gene>
    <name evidence="1" type="ORF">MPL1032_180135</name>
</gene>
<sequence length="75" mass="8246">MGGRPSESARIRFAALIAMRRADRGDLRAIFVPVEKVMEKGGRGPVLRFGSLGIPAFVLRGHELSPKMRELNPCV</sequence>
<name>A0A0K2VUC1_MESPL</name>
<evidence type="ECO:0000313" key="2">
    <source>
        <dbReference type="Proteomes" id="UP000182888"/>
    </source>
</evidence>
<evidence type="ECO:0000313" key="1">
    <source>
        <dbReference type="EMBL" id="CDX53741.1"/>
    </source>
</evidence>
<dbReference type="AlphaFoldDB" id="A0A0K2VUC1"/>
<proteinExistence type="predicted"/>